<dbReference type="Pfam" id="PF02359">
    <property type="entry name" value="CDC48_N"/>
    <property type="match status" value="1"/>
</dbReference>
<evidence type="ECO:0000313" key="17">
    <source>
        <dbReference type="EMBL" id="KAJ4940938.1"/>
    </source>
</evidence>
<keyword evidence="18" id="KW-1185">Reference proteome</keyword>
<dbReference type="FunFam" id="1.10.8.60:FF:000026">
    <property type="entry name" value="vesicle-fusing ATPase isoform X1"/>
    <property type="match status" value="1"/>
</dbReference>
<dbReference type="FunFam" id="3.10.330.10:FF:000003">
    <property type="entry name" value="vesicle-fusing ATPase isoform X1"/>
    <property type="match status" value="1"/>
</dbReference>
<keyword evidence="12" id="KW-0460">Magnesium</keyword>
<keyword evidence="5 12" id="KW-0813">Transport</keyword>
<dbReference type="InterPro" id="IPR009010">
    <property type="entry name" value="Asp_de-COase-like_dom_sf"/>
</dbReference>
<comment type="subunit">
    <text evidence="10">Homohexamer. Interacts with GABARAP and GABARAPL2. Interacts with GRIA2. Interacts with PLK2, leading to disrupt the interaction with GRIA2. Interacts with MUSK; may regulate MUSK endocytosis and activity. Interacts with CDK16.</text>
</comment>
<feature type="compositionally biased region" description="Low complexity" evidence="13">
    <location>
        <begin position="701"/>
        <end position="710"/>
    </location>
</feature>
<proteinExistence type="inferred from homology"/>
<dbReference type="PANTHER" id="PTHR23078">
    <property type="entry name" value="VESICULAR-FUSION PROTEIN NSF"/>
    <property type="match status" value="1"/>
</dbReference>
<evidence type="ECO:0000256" key="4">
    <source>
        <dbReference type="ARBA" id="ARBA00019912"/>
    </source>
</evidence>
<dbReference type="FunFam" id="3.40.50.300:FF:000154">
    <property type="entry name" value="Vesicle-fusing ATPase 1"/>
    <property type="match status" value="1"/>
</dbReference>
<dbReference type="InterPro" id="IPR027417">
    <property type="entry name" value="P-loop_NTPase"/>
</dbReference>
<dbReference type="Pfam" id="PF02933">
    <property type="entry name" value="CDC48_2"/>
    <property type="match status" value="1"/>
</dbReference>
<feature type="region of interest" description="Disordered" evidence="13">
    <location>
        <begin position="701"/>
        <end position="721"/>
    </location>
</feature>
<dbReference type="GO" id="GO:0043001">
    <property type="term" value="P:Golgi to plasma membrane protein transport"/>
    <property type="evidence" value="ECO:0007669"/>
    <property type="project" value="TreeGrafter"/>
</dbReference>
<evidence type="ECO:0000313" key="18">
    <source>
        <dbReference type="Proteomes" id="UP001219934"/>
    </source>
</evidence>
<dbReference type="FunFam" id="2.40.40.20:FF:000006">
    <property type="entry name" value="vesicle-fusing ATPase isoform X1"/>
    <property type="match status" value="1"/>
</dbReference>
<dbReference type="InterPro" id="IPR003959">
    <property type="entry name" value="ATPase_AAA_core"/>
</dbReference>
<dbReference type="PROSITE" id="PS00674">
    <property type="entry name" value="AAA"/>
    <property type="match status" value="1"/>
</dbReference>
<dbReference type="SMART" id="SM01073">
    <property type="entry name" value="CDC48_N"/>
    <property type="match status" value="1"/>
</dbReference>
<dbReference type="Gene3D" id="3.10.330.10">
    <property type="match status" value="1"/>
</dbReference>
<sequence>MQAARCPTDELSLTNCAVINDKEPQFEQHVTVRNVAHMYVFTLRKHPSVNAGTIAFSLPQRKWAGLSIGQEVKVTNYKFDKSKHCISTMTVEIDFLQKKSVDSNPYDSDNMACEFIQHFNNQAFSVGQQLVFSFCDKLFGLLIKDIEAMDPSILRGENESGKKPKIEIGLLLGNSQVIFEKSETSSITLVGKAKTRGSRQAIISPDWNFEKMGIGGLDKEFSDIFRRAFASRVFPPDIQSAFGCGQLAAVMRWHALIERPAKGTAVIGGRGGAGADGEVAEVKQTDRSFSAFSPKHNHITFTPPPPPPVCCKHVKGILLYGPPGCGKTLMARQIGNMLKAREPKIVNGPEILNKYVGESEANVRKLFADAEDEQKRLGANSGLHIIIFDEIDAICKQRGSMAGSTGVHDTVVNQLLSKIDGVEQLNNILVIGMTNRPDLIDDALLRPGRLEVKMEIGLPDEKGRVQILQIHTARMRQNDLMSADVDVKELAVETKNYSGAELEGLVRAAQSTAMNRHIKASATVEVNLETAEKLQVSRSDFLGSLNNDIKPAFGTNQEDYASYIMNGIIRWGDPVSAVLEDGELLVQQTKNSERTPLVSVLLEGPPNSGKTALAAKIAEESQFPFIKICSPDTMIGHSEIAKCQAIKKIFEDAYKSQLSCVVVDDIERLLDYVPIGPRFSNLVLQALLVLLKKTPPKLVSVVDGPEPSGVPGAGGGQGDREEKGLCERARTWQHRRLCGTSSACSITTPHAMGGQPAAIIPLSTRHCSASRPSPSSPGPSPTCRLSGATFSGRKLLIIGTTSRKDVLQEMEMLNAFSTTIHIPNISRGEQLVEALELLGSFQDAERADIAKQVDSGFRVNKFMSLLKEEGA</sequence>
<gene>
    <name evidence="17" type="ORF">JOQ06_027228</name>
</gene>
<evidence type="ECO:0000256" key="2">
    <source>
        <dbReference type="ARBA" id="ARBA00006914"/>
    </source>
</evidence>
<keyword evidence="12" id="KW-0479">Metal-binding</keyword>
<dbReference type="EMBL" id="JAPTMU010000007">
    <property type="protein sequence ID" value="KAJ4940938.1"/>
    <property type="molecule type" value="Genomic_DNA"/>
</dbReference>
<comment type="caution">
    <text evidence="17">The sequence shown here is derived from an EMBL/GenBank/DDBJ whole genome shotgun (WGS) entry which is preliminary data.</text>
</comment>
<evidence type="ECO:0000256" key="3">
    <source>
        <dbReference type="ARBA" id="ARBA00012674"/>
    </source>
</evidence>
<keyword evidence="6 12" id="KW-0963">Cytoplasm</keyword>
<dbReference type="AlphaFoldDB" id="A0AAD6BCF2"/>
<comment type="cofactor">
    <cofactor evidence="12">
        <name>Mg(2+)</name>
        <dbReference type="ChEBI" id="CHEBI:18420"/>
    </cofactor>
    <text evidence="12">Binds 1 Mg(2+) ion per subunit.</text>
</comment>
<evidence type="ECO:0000256" key="12">
    <source>
        <dbReference type="RuleBase" id="RU367045"/>
    </source>
</evidence>
<keyword evidence="9 12" id="KW-0653">Protein transport</keyword>
<evidence type="ECO:0000259" key="14">
    <source>
        <dbReference type="SMART" id="SM00382"/>
    </source>
</evidence>
<evidence type="ECO:0000259" key="15">
    <source>
        <dbReference type="SMART" id="SM01072"/>
    </source>
</evidence>
<keyword evidence="12" id="KW-0931">ER-Golgi transport</keyword>
<dbReference type="GO" id="GO:0005524">
    <property type="term" value="F:ATP binding"/>
    <property type="evidence" value="ECO:0007669"/>
    <property type="project" value="UniProtKB-UniRule"/>
</dbReference>
<comment type="catalytic activity">
    <reaction evidence="11 12">
        <text>ATP + H2O = ADP + phosphate + H(+)</text>
        <dbReference type="Rhea" id="RHEA:13065"/>
        <dbReference type="ChEBI" id="CHEBI:15377"/>
        <dbReference type="ChEBI" id="CHEBI:15378"/>
        <dbReference type="ChEBI" id="CHEBI:30616"/>
        <dbReference type="ChEBI" id="CHEBI:43474"/>
        <dbReference type="ChEBI" id="CHEBI:456216"/>
        <dbReference type="EC" id="3.6.4.6"/>
    </reaction>
</comment>
<dbReference type="Pfam" id="PF00004">
    <property type="entry name" value="AAA"/>
    <property type="match status" value="2"/>
</dbReference>
<evidence type="ECO:0000259" key="16">
    <source>
        <dbReference type="SMART" id="SM01073"/>
    </source>
</evidence>
<accession>A0AAD6BCF2</accession>
<dbReference type="GO" id="GO:0005795">
    <property type="term" value="C:Golgi stack"/>
    <property type="evidence" value="ECO:0007669"/>
    <property type="project" value="TreeGrafter"/>
</dbReference>
<dbReference type="InterPro" id="IPR041569">
    <property type="entry name" value="AAA_lid_3"/>
</dbReference>
<dbReference type="SUPFAM" id="SSF50692">
    <property type="entry name" value="ADC-like"/>
    <property type="match status" value="1"/>
</dbReference>
<keyword evidence="8 12" id="KW-0067">ATP-binding</keyword>
<evidence type="ECO:0000256" key="13">
    <source>
        <dbReference type="SAM" id="MobiDB-lite"/>
    </source>
</evidence>
<evidence type="ECO:0000256" key="1">
    <source>
        <dbReference type="ARBA" id="ARBA00004496"/>
    </source>
</evidence>
<dbReference type="SMART" id="SM00382">
    <property type="entry name" value="AAA"/>
    <property type="match status" value="2"/>
</dbReference>
<dbReference type="Proteomes" id="UP001219934">
    <property type="component" value="Unassembled WGS sequence"/>
</dbReference>
<keyword evidence="7 12" id="KW-0547">Nucleotide-binding</keyword>
<reference evidence="17" key="1">
    <citation type="submission" date="2022-11" db="EMBL/GenBank/DDBJ databases">
        <title>Chromosome-level genome of Pogonophryne albipinna.</title>
        <authorList>
            <person name="Jo E."/>
        </authorList>
    </citation>
    <scope>NUCLEOTIDE SEQUENCE</scope>
    <source>
        <strain evidence="17">SGF0006</strain>
        <tissue evidence="17">Muscle</tissue>
    </source>
</reference>
<evidence type="ECO:0000256" key="8">
    <source>
        <dbReference type="ARBA" id="ARBA00022840"/>
    </source>
</evidence>
<keyword evidence="12" id="KW-0378">Hydrolase</keyword>
<organism evidence="17 18">
    <name type="scientific">Pogonophryne albipinna</name>
    <dbReference type="NCBI Taxonomy" id="1090488"/>
    <lineage>
        <taxon>Eukaryota</taxon>
        <taxon>Metazoa</taxon>
        <taxon>Chordata</taxon>
        <taxon>Craniata</taxon>
        <taxon>Vertebrata</taxon>
        <taxon>Euteleostomi</taxon>
        <taxon>Actinopterygii</taxon>
        <taxon>Neopterygii</taxon>
        <taxon>Teleostei</taxon>
        <taxon>Neoteleostei</taxon>
        <taxon>Acanthomorphata</taxon>
        <taxon>Eupercaria</taxon>
        <taxon>Perciformes</taxon>
        <taxon>Notothenioidei</taxon>
        <taxon>Pogonophryne</taxon>
    </lineage>
</organism>
<dbReference type="InterPro" id="IPR039812">
    <property type="entry name" value="Vesicle-fus_ATPase"/>
</dbReference>
<name>A0AAD6BCF2_9TELE</name>
<dbReference type="Gene3D" id="2.40.40.20">
    <property type="match status" value="1"/>
</dbReference>
<feature type="region of interest" description="Disordered" evidence="13">
    <location>
        <begin position="765"/>
        <end position="784"/>
    </location>
</feature>
<dbReference type="GO" id="GO:0006891">
    <property type="term" value="P:intra-Golgi vesicle-mediated transport"/>
    <property type="evidence" value="ECO:0007669"/>
    <property type="project" value="TreeGrafter"/>
</dbReference>
<evidence type="ECO:0000256" key="6">
    <source>
        <dbReference type="ARBA" id="ARBA00022490"/>
    </source>
</evidence>
<dbReference type="GO" id="GO:0016887">
    <property type="term" value="F:ATP hydrolysis activity"/>
    <property type="evidence" value="ECO:0007669"/>
    <property type="project" value="InterPro"/>
</dbReference>
<evidence type="ECO:0000256" key="11">
    <source>
        <dbReference type="ARBA" id="ARBA00048883"/>
    </source>
</evidence>
<comment type="similarity">
    <text evidence="2 12">Belongs to the AAA ATPase family.</text>
</comment>
<dbReference type="Gene3D" id="1.10.8.60">
    <property type="match status" value="1"/>
</dbReference>
<feature type="domain" description="CDC48" evidence="15">
    <location>
        <begin position="105"/>
        <end position="177"/>
    </location>
</feature>
<comment type="subcellular location">
    <subcellularLocation>
        <location evidence="1 12">Cytoplasm</location>
    </subcellularLocation>
</comment>
<dbReference type="SMART" id="SM01072">
    <property type="entry name" value="CDC48_2"/>
    <property type="match status" value="1"/>
</dbReference>
<dbReference type="GO" id="GO:0046872">
    <property type="term" value="F:metal ion binding"/>
    <property type="evidence" value="ECO:0007669"/>
    <property type="project" value="UniProtKB-UniRule"/>
</dbReference>
<dbReference type="InterPro" id="IPR003593">
    <property type="entry name" value="AAA+_ATPase"/>
</dbReference>
<evidence type="ECO:0000256" key="5">
    <source>
        <dbReference type="ARBA" id="ARBA00022448"/>
    </source>
</evidence>
<dbReference type="Pfam" id="PF17862">
    <property type="entry name" value="AAA_lid_3"/>
    <property type="match status" value="1"/>
</dbReference>
<evidence type="ECO:0000256" key="9">
    <source>
        <dbReference type="ARBA" id="ARBA00022927"/>
    </source>
</evidence>
<dbReference type="Gene3D" id="3.40.50.300">
    <property type="entry name" value="P-loop containing nucleotide triphosphate hydrolases"/>
    <property type="match status" value="2"/>
</dbReference>
<evidence type="ECO:0000256" key="7">
    <source>
        <dbReference type="ARBA" id="ARBA00022741"/>
    </source>
</evidence>
<dbReference type="InterPro" id="IPR004201">
    <property type="entry name" value="Cdc48_dom2"/>
</dbReference>
<protein>
    <recommendedName>
        <fullName evidence="4 12">Vesicle-fusing ATPase</fullName>
        <ecNumber evidence="3 12">3.6.4.6</ecNumber>
    </recommendedName>
</protein>
<evidence type="ECO:0000256" key="10">
    <source>
        <dbReference type="ARBA" id="ARBA00046527"/>
    </source>
</evidence>
<dbReference type="InterPro" id="IPR003960">
    <property type="entry name" value="ATPase_AAA_CS"/>
</dbReference>
<dbReference type="GO" id="GO:0035494">
    <property type="term" value="P:SNARE complex disassembly"/>
    <property type="evidence" value="ECO:0007669"/>
    <property type="project" value="InterPro"/>
</dbReference>
<feature type="domain" description="AAA+ ATPase" evidence="14">
    <location>
        <begin position="596"/>
        <end position="826"/>
    </location>
</feature>
<dbReference type="InterPro" id="IPR003338">
    <property type="entry name" value="CDC4_N-term_subdom"/>
</dbReference>
<feature type="domain" description="CDC48 N-terminal subdomain" evidence="16">
    <location>
        <begin position="1"/>
        <end position="80"/>
    </location>
</feature>
<dbReference type="PANTHER" id="PTHR23078:SF3">
    <property type="entry name" value="VESICLE-FUSING ATPASE"/>
    <property type="match status" value="1"/>
</dbReference>
<dbReference type="SUPFAM" id="SSF52540">
    <property type="entry name" value="P-loop containing nucleoside triphosphate hydrolases"/>
    <property type="match status" value="2"/>
</dbReference>
<dbReference type="SUPFAM" id="SSF54585">
    <property type="entry name" value="Cdc48 domain 2-like"/>
    <property type="match status" value="1"/>
</dbReference>
<dbReference type="EC" id="3.6.4.6" evidence="3 12"/>
<dbReference type="InterPro" id="IPR029067">
    <property type="entry name" value="CDC48_domain_2-like_sf"/>
</dbReference>
<comment type="function">
    <text evidence="12">Required for vesicle-mediated transport. Catalyzes the fusion of transport vesicles within the Golgi cisternae. Is also required for transport from the endoplasmic reticulum to the Golgi stack. Seems to function as a fusion protein required for the delivery of cargo proteins to all compartments of the Golgi stack independent of vesicle origin.</text>
</comment>
<feature type="domain" description="AAA+ ATPase" evidence="14">
    <location>
        <begin position="313"/>
        <end position="460"/>
    </location>
</feature>
<dbReference type="FunFam" id="3.40.50.300:FF:000166">
    <property type="entry name" value="vesicle-fusing ATPase isoform X1"/>
    <property type="match status" value="1"/>
</dbReference>